<proteinExistence type="predicted"/>
<feature type="domain" description="Cyanovirin-N" evidence="2">
    <location>
        <begin position="37"/>
        <end position="150"/>
    </location>
</feature>
<dbReference type="eggNOG" id="ENOG502T65T">
    <property type="taxonomic scope" value="Eukaryota"/>
</dbReference>
<accession>S3CU09</accession>
<feature type="chain" id="PRO_5004518935" description="Cyanovirin-N domain-containing protein" evidence="1">
    <location>
        <begin position="21"/>
        <end position="159"/>
    </location>
</feature>
<dbReference type="VEuPathDB" id="FungiDB:F503_04690"/>
<protein>
    <recommendedName>
        <fullName evidence="2">Cyanovirin-N domain-containing protein</fullName>
    </recommendedName>
</protein>
<dbReference type="SUPFAM" id="SSF51322">
    <property type="entry name" value="Cyanovirin-N"/>
    <property type="match status" value="1"/>
</dbReference>
<organism evidence="3 4">
    <name type="scientific">Ophiostoma piceae (strain UAMH 11346)</name>
    <name type="common">Sap stain fungus</name>
    <dbReference type="NCBI Taxonomy" id="1262450"/>
    <lineage>
        <taxon>Eukaryota</taxon>
        <taxon>Fungi</taxon>
        <taxon>Dikarya</taxon>
        <taxon>Ascomycota</taxon>
        <taxon>Pezizomycotina</taxon>
        <taxon>Sordariomycetes</taxon>
        <taxon>Sordariomycetidae</taxon>
        <taxon>Ophiostomatales</taxon>
        <taxon>Ophiostomataceae</taxon>
        <taxon>Ophiostoma</taxon>
    </lineage>
</organism>
<dbReference type="Proteomes" id="UP000016923">
    <property type="component" value="Unassembled WGS sequence"/>
</dbReference>
<dbReference type="SMART" id="SM01111">
    <property type="entry name" value="CVNH"/>
    <property type="match status" value="1"/>
</dbReference>
<name>S3CU09_OPHP1</name>
<evidence type="ECO:0000313" key="4">
    <source>
        <dbReference type="Proteomes" id="UP000016923"/>
    </source>
</evidence>
<dbReference type="OrthoDB" id="2947935at2759"/>
<dbReference type="InterPro" id="IPR011058">
    <property type="entry name" value="Cyanovirin-N"/>
</dbReference>
<evidence type="ECO:0000256" key="1">
    <source>
        <dbReference type="SAM" id="SignalP"/>
    </source>
</evidence>
<reference evidence="3 4" key="1">
    <citation type="journal article" date="2013" name="BMC Genomics">
        <title>The genome and transcriptome of the pine saprophyte Ophiostoma piceae, and a comparison with the bark beetle-associated pine pathogen Grosmannia clavigera.</title>
        <authorList>
            <person name="Haridas S."/>
            <person name="Wang Y."/>
            <person name="Lim L."/>
            <person name="Massoumi Alamouti S."/>
            <person name="Jackman S."/>
            <person name="Docking R."/>
            <person name="Robertson G."/>
            <person name="Birol I."/>
            <person name="Bohlmann J."/>
            <person name="Breuil C."/>
        </authorList>
    </citation>
    <scope>NUCLEOTIDE SEQUENCE [LARGE SCALE GENOMIC DNA]</scope>
    <source>
        <strain evidence="3 4">UAMH 11346</strain>
    </source>
</reference>
<keyword evidence="4" id="KW-1185">Reference proteome</keyword>
<evidence type="ECO:0000259" key="2">
    <source>
        <dbReference type="SMART" id="SM01111"/>
    </source>
</evidence>
<keyword evidence="1" id="KW-0732">Signal</keyword>
<sequence length="159" mass="16670">MLAGFLLAVGTIGMSSTALANPVLPDTAISPLPTYTNFSSSCESIALYATQAIHRLPDQLKARCRDNAGVLHSAEIDLNLCVGINYQNASLLWSIYGKFSEYCSSCWSAGTRVEFGCACRLLTGNATKISTNSTLDLDTGIGNVNGTLHCAGGIGSRGD</sequence>
<gene>
    <name evidence="3" type="ORF">F503_04690</name>
</gene>
<dbReference type="InterPro" id="IPR036673">
    <property type="entry name" value="Cyanovirin-N_sf"/>
</dbReference>
<feature type="signal peptide" evidence="1">
    <location>
        <begin position="1"/>
        <end position="20"/>
    </location>
</feature>
<dbReference type="AlphaFoldDB" id="S3CU09"/>
<dbReference type="HOGENOM" id="CLU_140491_0_0_1"/>
<evidence type="ECO:0000313" key="3">
    <source>
        <dbReference type="EMBL" id="EPE04175.1"/>
    </source>
</evidence>
<dbReference type="EMBL" id="KE148162">
    <property type="protein sequence ID" value="EPE04175.1"/>
    <property type="molecule type" value="Genomic_DNA"/>
</dbReference>
<dbReference type="Gene3D" id="2.30.60.10">
    <property type="entry name" value="Cyanovirin-N"/>
    <property type="match status" value="1"/>
</dbReference>
<dbReference type="Pfam" id="PF08881">
    <property type="entry name" value="CVNH"/>
    <property type="match status" value="1"/>
</dbReference>